<evidence type="ECO:0000313" key="1">
    <source>
        <dbReference type="EMBL" id="MBU9723956.1"/>
    </source>
</evidence>
<dbReference type="Gene3D" id="1.20.120.1450">
    <property type="match status" value="1"/>
</dbReference>
<comment type="caution">
    <text evidence="1">The sequence shown here is derived from an EMBL/GenBank/DDBJ whole genome shotgun (WGS) entry which is preliminary data.</text>
</comment>
<dbReference type="RefSeq" id="WP_176371364.1">
    <property type="nucleotide sequence ID" value="NZ_JAHQCR010000088.1"/>
</dbReference>
<dbReference type="InterPro" id="IPR009920">
    <property type="entry name" value="HEPPP_synth_su1"/>
</dbReference>
<protein>
    <submittedName>
        <fullName evidence="1">Heptaprenyl diphosphate synthase component 1</fullName>
    </submittedName>
</protein>
<keyword evidence="2" id="KW-1185">Reference proteome</keyword>
<name>A0ABS6JZD8_9BACI</name>
<accession>A0ABS6JZD8</accession>
<organism evidence="1 2">
    <name type="scientific">Evansella alkalicola</name>
    <dbReference type="NCBI Taxonomy" id="745819"/>
    <lineage>
        <taxon>Bacteria</taxon>
        <taxon>Bacillati</taxon>
        <taxon>Bacillota</taxon>
        <taxon>Bacilli</taxon>
        <taxon>Bacillales</taxon>
        <taxon>Bacillaceae</taxon>
        <taxon>Evansella</taxon>
    </lineage>
</organism>
<reference evidence="1 2" key="1">
    <citation type="submission" date="2021-06" db="EMBL/GenBank/DDBJ databases">
        <title>Bacillus sp. RD4P76, an endophyte from a halophyte.</title>
        <authorList>
            <person name="Sun J.-Q."/>
        </authorList>
    </citation>
    <scope>NUCLEOTIDE SEQUENCE [LARGE SCALE GENOMIC DNA]</scope>
    <source>
        <strain evidence="1 2">JCM 17098</strain>
    </source>
</reference>
<gene>
    <name evidence="1" type="ORF">KS407_21265</name>
</gene>
<dbReference type="EMBL" id="JAHQCR010000088">
    <property type="protein sequence ID" value="MBU9723956.1"/>
    <property type="molecule type" value="Genomic_DNA"/>
</dbReference>
<dbReference type="Proteomes" id="UP000790580">
    <property type="component" value="Unassembled WGS sequence"/>
</dbReference>
<dbReference type="Pfam" id="PF07307">
    <property type="entry name" value="HEPPP_synt_1"/>
    <property type="match status" value="1"/>
</dbReference>
<sequence>MTSIYNPDKELNNIIEKFYDYIKHPFIQKYIDVPVIDKDKVSLLYYMLKAKEVSPSYLRQCMITTTLVQSALDTHEGVSVKTNLSETMNKRRQLTVLAGDYYSSLYYFFLAKENDISLIRVLAQSIQEINEAKMNVYKSKEKYGATSLEDVRSIDSSLFKNVATLLEMPEWAKAHVELLFFKRLLVERKHFFERGKKGHVAQLLLDQLKVEGDLNRDLIEQFDLNIEKTKDKLIKIAHESNPLRTYLMSRIQDLIQENRYDEHYVVEEG</sequence>
<proteinExistence type="predicted"/>
<evidence type="ECO:0000313" key="2">
    <source>
        <dbReference type="Proteomes" id="UP000790580"/>
    </source>
</evidence>